<name>A0A9P8CIB2_9HELO</name>
<reference evidence="1" key="1">
    <citation type="journal article" date="2021" name="IMA Fungus">
        <title>Genomic characterization of three marine fungi, including Emericellopsis atlantica sp. nov. with signatures of a generalist lifestyle and marine biomass degradation.</title>
        <authorList>
            <person name="Hagestad O.C."/>
            <person name="Hou L."/>
            <person name="Andersen J.H."/>
            <person name="Hansen E.H."/>
            <person name="Altermark B."/>
            <person name="Li C."/>
            <person name="Kuhnert E."/>
            <person name="Cox R.J."/>
            <person name="Crous P.W."/>
            <person name="Spatafora J.W."/>
            <person name="Lail K."/>
            <person name="Amirebrahimi M."/>
            <person name="Lipzen A."/>
            <person name="Pangilinan J."/>
            <person name="Andreopoulos W."/>
            <person name="Hayes R.D."/>
            <person name="Ng V."/>
            <person name="Grigoriev I.V."/>
            <person name="Jackson S.A."/>
            <person name="Sutton T.D.S."/>
            <person name="Dobson A.D.W."/>
            <person name="Rama T."/>
        </authorList>
    </citation>
    <scope>NUCLEOTIDE SEQUENCE</scope>
    <source>
        <strain evidence="1">TRa3180A</strain>
    </source>
</reference>
<evidence type="ECO:0000313" key="2">
    <source>
        <dbReference type="Proteomes" id="UP000887226"/>
    </source>
</evidence>
<organism evidence="1 2">
    <name type="scientific">Calycina marina</name>
    <dbReference type="NCBI Taxonomy" id="1763456"/>
    <lineage>
        <taxon>Eukaryota</taxon>
        <taxon>Fungi</taxon>
        <taxon>Dikarya</taxon>
        <taxon>Ascomycota</taxon>
        <taxon>Pezizomycotina</taxon>
        <taxon>Leotiomycetes</taxon>
        <taxon>Helotiales</taxon>
        <taxon>Pezizellaceae</taxon>
        <taxon>Calycina</taxon>
    </lineage>
</organism>
<dbReference type="EMBL" id="MU253764">
    <property type="protein sequence ID" value="KAG9247767.1"/>
    <property type="molecule type" value="Genomic_DNA"/>
</dbReference>
<sequence>MITRSSSSVTALMWFTKAMVAVERLDELARTILFALIIAICNDRSTANVTHNFADEDCLYRGSHSCSFNSNNFLEKNCLIAITARHINICSQYSRNAIESYCKRPASLAYHLVA</sequence>
<dbReference type="Proteomes" id="UP000887226">
    <property type="component" value="Unassembled WGS sequence"/>
</dbReference>
<evidence type="ECO:0000313" key="1">
    <source>
        <dbReference type="EMBL" id="KAG9247767.1"/>
    </source>
</evidence>
<dbReference type="AlphaFoldDB" id="A0A9P8CIB2"/>
<accession>A0A9P8CIB2</accession>
<protein>
    <submittedName>
        <fullName evidence="1">Uncharacterized protein</fullName>
    </submittedName>
</protein>
<keyword evidence="2" id="KW-1185">Reference proteome</keyword>
<proteinExistence type="predicted"/>
<gene>
    <name evidence="1" type="ORF">BJ878DRAFT_141823</name>
</gene>
<comment type="caution">
    <text evidence="1">The sequence shown here is derived from an EMBL/GenBank/DDBJ whole genome shotgun (WGS) entry which is preliminary data.</text>
</comment>